<evidence type="ECO:0000313" key="1">
    <source>
        <dbReference type="EMBL" id="MCI0184923.1"/>
    </source>
</evidence>
<evidence type="ECO:0008006" key="3">
    <source>
        <dbReference type="Google" id="ProtNLM"/>
    </source>
</evidence>
<sequence length="106" mass="11896">MNTYSVKFTKQAEKDFLRLDNVVKKHAAKAFMKLQADFNAGHTLSGSLGGVRSLEFSAPGGDYRAAYVVDGGDCLIFLVGSHENFYKEAERRYRSSVSLLKKRDRL</sequence>
<proteinExistence type="predicted"/>
<organism evidence="1 2">
    <name type="scientific">Sulfoacidibacillus ferrooxidans</name>
    <dbReference type="NCBI Taxonomy" id="2005001"/>
    <lineage>
        <taxon>Bacteria</taxon>
        <taxon>Bacillati</taxon>
        <taxon>Bacillota</taxon>
        <taxon>Bacilli</taxon>
        <taxon>Bacillales</taxon>
        <taxon>Alicyclobacillaceae</taxon>
        <taxon>Sulfoacidibacillus</taxon>
    </lineage>
</organism>
<evidence type="ECO:0000313" key="2">
    <source>
        <dbReference type="Proteomes" id="UP001139263"/>
    </source>
</evidence>
<dbReference type="Gene3D" id="3.30.2310.20">
    <property type="entry name" value="RelE-like"/>
    <property type="match status" value="1"/>
</dbReference>
<dbReference type="SUPFAM" id="SSF143011">
    <property type="entry name" value="RelE-like"/>
    <property type="match status" value="1"/>
</dbReference>
<dbReference type="Pfam" id="PF15781">
    <property type="entry name" value="ParE-like_toxin"/>
    <property type="match status" value="1"/>
</dbReference>
<gene>
    <name evidence="1" type="ORF">MM817_03220</name>
</gene>
<dbReference type="AlphaFoldDB" id="A0A9X1VBC9"/>
<dbReference type="InterPro" id="IPR031552">
    <property type="entry name" value="ParE-like_toxin"/>
</dbReference>
<comment type="caution">
    <text evidence="1">The sequence shown here is derived from an EMBL/GenBank/DDBJ whole genome shotgun (WGS) entry which is preliminary data.</text>
</comment>
<reference evidence="1" key="1">
    <citation type="submission" date="2022-03" db="EMBL/GenBank/DDBJ databases">
        <title>Draft Genome Sequence of Firmicute Strain S0AB, a Heterotrophic Iron/Sulfur-Oxidizing Extreme Acidophile.</title>
        <authorList>
            <person name="Vergara E."/>
            <person name="Pakostova E."/>
            <person name="Johnson D.B."/>
            <person name="Holmes D.S."/>
        </authorList>
    </citation>
    <scope>NUCLEOTIDE SEQUENCE</scope>
    <source>
        <strain evidence="1">S0AB</strain>
    </source>
</reference>
<dbReference type="Proteomes" id="UP001139263">
    <property type="component" value="Unassembled WGS sequence"/>
</dbReference>
<keyword evidence="2" id="KW-1185">Reference proteome</keyword>
<dbReference type="InterPro" id="IPR035093">
    <property type="entry name" value="RelE/ParE_toxin_dom_sf"/>
</dbReference>
<dbReference type="EMBL" id="JALBUF010000037">
    <property type="protein sequence ID" value="MCI0184923.1"/>
    <property type="molecule type" value="Genomic_DNA"/>
</dbReference>
<protein>
    <recommendedName>
        <fullName evidence="3">Type II toxin-antitoxin system RelE/ParE family toxin</fullName>
    </recommendedName>
</protein>
<name>A0A9X1VBC9_9BACL</name>
<accession>A0A9X1VBC9</accession>